<gene>
    <name evidence="1" type="ORF">DVS81_16890</name>
</gene>
<protein>
    <submittedName>
        <fullName evidence="1">Uncharacterized protein</fullName>
    </submittedName>
</protein>
<dbReference type="EMBL" id="QPGA01000043">
    <property type="protein sequence ID" value="RDE49422.1"/>
    <property type="molecule type" value="Genomic_DNA"/>
</dbReference>
<comment type="caution">
    <text evidence="1">The sequence shown here is derived from an EMBL/GenBank/DDBJ whole genome shotgun (WGS) entry which is preliminary data.</text>
</comment>
<proteinExistence type="predicted"/>
<evidence type="ECO:0000313" key="2">
    <source>
        <dbReference type="Proteomes" id="UP000253831"/>
    </source>
</evidence>
<reference evidence="1 2" key="1">
    <citation type="submission" date="2018-05" db="EMBL/GenBank/DDBJ databases">
        <title>Integrated omic analyses show evidence that a Ca. Accumulibacter phosphatis strain performs denitrification under micro-aerobic conditions.</title>
        <authorList>
            <person name="Camejo P.Y."/>
            <person name="Katherine M.D."/>
            <person name="Daniel N.R."/>
        </authorList>
    </citation>
    <scope>NUCLEOTIDE SEQUENCE [LARGE SCALE GENOMIC DNA]</scope>
    <source>
        <strain evidence="1">UW-LDO-IC</strain>
    </source>
</reference>
<accession>A0A369XKU3</accession>
<sequence length="115" mass="12524">MLLGAEICGEGERACYLKGLAMALPVGNRSPSRFVASSKKFYASLLRSAVWNRNMLIGTASHRFFRRFALCQLGVMLLLSALLIPAMAAEAPRLDPLTQAQTALDQIEIRGGVRS</sequence>
<name>A0A369XKU3_9PROT</name>
<dbReference type="Proteomes" id="UP000253831">
    <property type="component" value="Unassembled WGS sequence"/>
</dbReference>
<organism evidence="1 2">
    <name type="scientific">Candidatus Accumulibacter meliphilus</name>
    <dbReference type="NCBI Taxonomy" id="2211374"/>
    <lineage>
        <taxon>Bacteria</taxon>
        <taxon>Pseudomonadati</taxon>
        <taxon>Pseudomonadota</taxon>
        <taxon>Betaproteobacteria</taxon>
        <taxon>Candidatus Accumulibacter</taxon>
    </lineage>
</organism>
<dbReference type="AlphaFoldDB" id="A0A369XKU3"/>
<evidence type="ECO:0000313" key="1">
    <source>
        <dbReference type="EMBL" id="RDE49422.1"/>
    </source>
</evidence>